<dbReference type="Gene3D" id="1.10.443.10">
    <property type="entry name" value="Intergrase catalytic core"/>
    <property type="match status" value="1"/>
</dbReference>
<accession>A0A564WJM8</accession>
<evidence type="ECO:0000256" key="2">
    <source>
        <dbReference type="ARBA" id="ARBA00022908"/>
    </source>
</evidence>
<dbReference type="AlphaFoldDB" id="A0A564WJM8"/>
<evidence type="ECO:0000256" key="3">
    <source>
        <dbReference type="ARBA" id="ARBA00023125"/>
    </source>
</evidence>
<dbReference type="InterPro" id="IPR011010">
    <property type="entry name" value="DNA_brk_join_enz"/>
</dbReference>
<proteinExistence type="inferred from homology"/>
<evidence type="ECO:0000313" key="6">
    <source>
        <dbReference type="EMBL" id="VUX47823.1"/>
    </source>
</evidence>
<dbReference type="InterPro" id="IPR013762">
    <property type="entry name" value="Integrase-like_cat_sf"/>
</dbReference>
<comment type="caution">
    <text evidence="6">The sequence shown here is derived from an EMBL/GenBank/DDBJ whole genome shotgun (WGS) entry which is preliminary data.</text>
</comment>
<dbReference type="EMBL" id="UXAT02000052">
    <property type="protein sequence ID" value="VUX47823.1"/>
    <property type="molecule type" value="Genomic_DNA"/>
</dbReference>
<keyword evidence="3" id="KW-0238">DNA-binding</keyword>
<evidence type="ECO:0000256" key="1">
    <source>
        <dbReference type="ARBA" id="ARBA00008857"/>
    </source>
</evidence>
<dbReference type="GO" id="GO:0006310">
    <property type="term" value="P:DNA recombination"/>
    <property type="evidence" value="ECO:0007669"/>
    <property type="project" value="UniProtKB-KW"/>
</dbReference>
<keyword evidence="4" id="KW-0233">DNA recombination</keyword>
<protein>
    <recommendedName>
        <fullName evidence="5">Tyr recombinase domain-containing protein</fullName>
    </recommendedName>
</protein>
<name>A0A564WJM8_9PROT</name>
<dbReference type="PROSITE" id="PS51898">
    <property type="entry name" value="TYR_RECOMBINASE"/>
    <property type="match status" value="1"/>
</dbReference>
<dbReference type="Gene3D" id="1.10.150.130">
    <property type="match status" value="1"/>
</dbReference>
<keyword evidence="2" id="KW-0229">DNA integration</keyword>
<dbReference type="PANTHER" id="PTHR30349:SF41">
    <property type="entry name" value="INTEGRASE_RECOMBINASE PROTEIN MJ0367-RELATED"/>
    <property type="match status" value="1"/>
</dbReference>
<dbReference type="InterPro" id="IPR050090">
    <property type="entry name" value="Tyrosine_recombinase_XerCD"/>
</dbReference>
<keyword evidence="7" id="KW-1185">Reference proteome</keyword>
<dbReference type="SUPFAM" id="SSF56349">
    <property type="entry name" value="DNA breaking-rejoining enzymes"/>
    <property type="match status" value="1"/>
</dbReference>
<evidence type="ECO:0000256" key="4">
    <source>
        <dbReference type="ARBA" id="ARBA00023172"/>
    </source>
</evidence>
<evidence type="ECO:0000259" key="5">
    <source>
        <dbReference type="PROSITE" id="PS51898"/>
    </source>
</evidence>
<dbReference type="InterPro" id="IPR002104">
    <property type="entry name" value="Integrase_catalytic"/>
</dbReference>
<dbReference type="PANTHER" id="PTHR30349">
    <property type="entry name" value="PHAGE INTEGRASE-RELATED"/>
    <property type="match status" value="1"/>
</dbReference>
<dbReference type="GO" id="GO:0015074">
    <property type="term" value="P:DNA integration"/>
    <property type="evidence" value="ECO:0007669"/>
    <property type="project" value="UniProtKB-KW"/>
</dbReference>
<dbReference type="Proteomes" id="UP000326641">
    <property type="component" value="Unassembled WGS sequence"/>
</dbReference>
<dbReference type="InterPro" id="IPR010998">
    <property type="entry name" value="Integrase_recombinase_N"/>
</dbReference>
<feature type="domain" description="Tyr recombinase" evidence="5">
    <location>
        <begin position="175"/>
        <end position="362"/>
    </location>
</feature>
<dbReference type="GO" id="GO:0003677">
    <property type="term" value="F:DNA binding"/>
    <property type="evidence" value="ECO:0007669"/>
    <property type="project" value="UniProtKB-KW"/>
</dbReference>
<reference evidence="6" key="1">
    <citation type="submission" date="2018-11" db="EMBL/GenBank/DDBJ databases">
        <authorList>
            <person name="Onetto C."/>
        </authorList>
    </citation>
    <scope>NUCLEOTIDE SEQUENCE [LARGE SCALE GENOMIC DNA]</scope>
</reference>
<sequence>MTSELARLRDGHIILFRDPRSKPIQARLKIHDKWVWVSTRQTDLDEAKLAALKLYENRLKSTPESGPPPLTLDSVCHQYRQNLLEKPIQKPIYTTYLATLENHILPILKNKTAITKADLERLYKAHRERLGRTPAKSTVNCLNVVLRGLLSLCREQNIPVGVDRLTIKDRGVQGVRRDTPSIEQYRTLYQTSRKWKREPHKHQLTYYKRAVFHELILLITNTGIRPGEHRSLLWSDVAIRNGQLRLVVRKSKVGRSRPITARNPAKRYIERLRALTGHHKHLFCMPDGSPFRDESHMFTDLCVAAKLPHFTLYSLRHFYATQRVLHRVPYELLAKQMGTSIGMLSAHYDHALVEAFPEHFAE</sequence>
<evidence type="ECO:0000313" key="7">
    <source>
        <dbReference type="Proteomes" id="UP000326641"/>
    </source>
</evidence>
<comment type="similarity">
    <text evidence="1">Belongs to the 'phage' integrase family.</text>
</comment>
<dbReference type="Pfam" id="PF00589">
    <property type="entry name" value="Phage_integrase"/>
    <property type="match status" value="1"/>
</dbReference>
<organism evidence="6 7">
    <name type="scientific">Candidatus Defluviicoccus seviourii</name>
    <dbReference type="NCBI Taxonomy" id="2565273"/>
    <lineage>
        <taxon>Bacteria</taxon>
        <taxon>Pseudomonadati</taxon>
        <taxon>Pseudomonadota</taxon>
        <taxon>Alphaproteobacteria</taxon>
        <taxon>Rhodospirillales</taxon>
        <taxon>Rhodospirillaceae</taxon>
        <taxon>Defluviicoccus</taxon>
    </lineage>
</organism>
<gene>
    <name evidence="6" type="ORF">DF3PA_70144</name>
</gene>